<evidence type="ECO:0000256" key="1">
    <source>
        <dbReference type="SAM" id="SignalP"/>
    </source>
</evidence>
<keyword evidence="4" id="KW-1185">Reference proteome</keyword>
<comment type="caution">
    <text evidence="3">The sequence shown here is derived from an EMBL/GenBank/DDBJ whole genome shotgun (WGS) entry which is preliminary data.</text>
</comment>
<feature type="chain" id="PRO_5018233485" evidence="1">
    <location>
        <begin position="20"/>
        <end position="204"/>
    </location>
</feature>
<feature type="signal peptide" evidence="1">
    <location>
        <begin position="1"/>
        <end position="19"/>
    </location>
</feature>
<sequence length="204" mass="21320">MKTKLIAAALLATAGAASATATLNGGTEVHFTGNASASVAIDPQDAGLLNAQVMSDDTSDRVTVTFLGKDAGHLNQMFFDGALALDNLAPVFSTYGLFHGGGALDFSFKDTRDGAEVPNGGNPLTFASYVVFGSFDPAGVFSAYTKGGEFDYVLGFNDSWRFDKDYNDLVVGIKVAPVPEADTYALMLAGLGIMGFVAARRRAH</sequence>
<accession>A0A3N7HSP2</accession>
<evidence type="ECO:0000259" key="2">
    <source>
        <dbReference type="Pfam" id="PF07589"/>
    </source>
</evidence>
<dbReference type="Pfam" id="PF07589">
    <property type="entry name" value="PEP-CTERM"/>
    <property type="match status" value="1"/>
</dbReference>
<reference evidence="3 4" key="1">
    <citation type="submission" date="2018-08" db="EMBL/GenBank/DDBJ databases">
        <authorList>
            <person name="Khan S.A."/>
            <person name="Jeon C.O."/>
            <person name="Chun B.H."/>
            <person name="Jeong S.E."/>
        </authorList>
    </citation>
    <scope>NUCLEOTIDE SEQUENCE [LARGE SCALE GENOMIC DNA]</scope>
    <source>
        <strain evidence="3 4">S-16</strain>
    </source>
</reference>
<dbReference type="AlphaFoldDB" id="A0A3N7HSP2"/>
<evidence type="ECO:0000313" key="4">
    <source>
        <dbReference type="Proteomes" id="UP000267464"/>
    </source>
</evidence>
<dbReference type="OrthoDB" id="8914126at2"/>
<dbReference type="EMBL" id="QUSW01000002">
    <property type="protein sequence ID" value="RQP25224.1"/>
    <property type="molecule type" value="Genomic_DNA"/>
</dbReference>
<evidence type="ECO:0000313" key="3">
    <source>
        <dbReference type="EMBL" id="RQP25224.1"/>
    </source>
</evidence>
<reference evidence="3 4" key="2">
    <citation type="submission" date="2018-12" db="EMBL/GenBank/DDBJ databases">
        <title>Rhizobacter gummiphilus sp. nov., a rubber-degrading bacterium isolated from the soil of a botanical garden in Japan.</title>
        <authorList>
            <person name="Shunsuke S.S."/>
        </authorList>
    </citation>
    <scope>NUCLEOTIDE SEQUENCE [LARGE SCALE GENOMIC DNA]</scope>
    <source>
        <strain evidence="3 4">S-16</strain>
    </source>
</reference>
<keyword evidence="1" id="KW-0732">Signal</keyword>
<feature type="domain" description="Ice-binding protein C-terminal" evidence="2">
    <location>
        <begin position="177"/>
        <end position="202"/>
    </location>
</feature>
<organism evidence="3 4">
    <name type="scientific">Piscinibacter terrae</name>
    <dbReference type="NCBI Taxonomy" id="2496871"/>
    <lineage>
        <taxon>Bacteria</taxon>
        <taxon>Pseudomonadati</taxon>
        <taxon>Pseudomonadota</taxon>
        <taxon>Betaproteobacteria</taxon>
        <taxon>Burkholderiales</taxon>
        <taxon>Sphaerotilaceae</taxon>
        <taxon>Piscinibacter</taxon>
    </lineage>
</organism>
<dbReference type="RefSeq" id="WP_124540133.1">
    <property type="nucleotide sequence ID" value="NZ_QUSW01000002.1"/>
</dbReference>
<gene>
    <name evidence="3" type="ORF">DZC73_10325</name>
</gene>
<name>A0A3N7HSP2_9BURK</name>
<dbReference type="Proteomes" id="UP000267464">
    <property type="component" value="Unassembled WGS sequence"/>
</dbReference>
<proteinExistence type="predicted"/>
<protein>
    <submittedName>
        <fullName evidence="3">PEP-CTERM sorting domain-containing protein</fullName>
    </submittedName>
</protein>
<dbReference type="InterPro" id="IPR013424">
    <property type="entry name" value="Ice-binding_C"/>
</dbReference>